<dbReference type="PANTHER" id="PTHR10656:SF8">
    <property type="entry name" value="INOSITOL 1,4,5-TRISPHOSPHATE RECEPTOR-INTERACTING PROTEIN"/>
    <property type="match status" value="1"/>
</dbReference>
<dbReference type="OMA" id="MVCDLYV"/>
<reference evidence="16" key="4">
    <citation type="submission" date="2025-08" db="UniProtKB">
        <authorList>
            <consortium name="Ensembl"/>
        </authorList>
    </citation>
    <scope>IDENTIFICATION</scope>
</reference>
<keyword evidence="12" id="KW-0325">Glycoprotein</keyword>
<comment type="subcellular location">
    <subcellularLocation>
        <location evidence="2">Cell membrane</location>
        <topology evidence="2">Single-pass type I membrane protein</topology>
    </subcellularLocation>
    <subcellularLocation>
        <location evidence="3">Nucleus outer membrane</location>
        <topology evidence="3">Single-pass type I membrane protein</topology>
    </subcellularLocation>
</comment>
<evidence type="ECO:0000256" key="7">
    <source>
        <dbReference type="ARBA" id="ARBA00022692"/>
    </source>
</evidence>
<feature type="signal peptide" evidence="14">
    <location>
        <begin position="1"/>
        <end position="28"/>
    </location>
</feature>
<comment type="similarity">
    <text evidence="4">Belongs to the ITPRIP family.</text>
</comment>
<gene>
    <name evidence="16" type="primary">ITPRIP</name>
</gene>
<evidence type="ECO:0000256" key="8">
    <source>
        <dbReference type="ARBA" id="ARBA00022729"/>
    </source>
</evidence>
<keyword evidence="13" id="KW-0539">Nucleus</keyword>
<evidence type="ECO:0000256" key="5">
    <source>
        <dbReference type="ARBA" id="ARBA00019443"/>
    </source>
</evidence>
<dbReference type="GO" id="GO:0005640">
    <property type="term" value="C:nuclear outer membrane"/>
    <property type="evidence" value="ECO:0007669"/>
    <property type="project" value="UniProtKB-SubCell"/>
</dbReference>
<dbReference type="InterPro" id="IPR026250">
    <property type="entry name" value="ITPRIP-like"/>
</dbReference>
<name>A0A4W4H454_ELEEL</name>
<protein>
    <recommendedName>
        <fullName evidence="5">Inositol 1,4,5-trisphosphate receptor-interacting protein</fullName>
    </recommendedName>
</protein>
<dbReference type="AlphaFoldDB" id="A0A4W4H454"/>
<keyword evidence="8 14" id="KW-0732">Signal</keyword>
<evidence type="ECO:0000256" key="6">
    <source>
        <dbReference type="ARBA" id="ARBA00022475"/>
    </source>
</evidence>
<dbReference type="STRING" id="8005.ENSEEEP00000043373"/>
<dbReference type="Gene3D" id="1.10.1410.40">
    <property type="match status" value="1"/>
</dbReference>
<keyword evidence="17" id="KW-1185">Reference proteome</keyword>
<dbReference type="GeneTree" id="ENSGT01050000244827"/>
<reference evidence="17" key="2">
    <citation type="journal article" date="2017" name="Sci. Adv.">
        <title>A tail of two voltages: Proteomic comparison of the three electric organs of the electric eel.</title>
        <authorList>
            <person name="Traeger L.L."/>
            <person name="Sabat G."/>
            <person name="Barrett-Wilt G.A."/>
            <person name="Wells G.B."/>
            <person name="Sussman M.R."/>
        </authorList>
    </citation>
    <scope>NUCLEOTIDE SEQUENCE [LARGE SCALE GENOMIC DNA]</scope>
</reference>
<keyword evidence="6" id="KW-1003">Cell membrane</keyword>
<feature type="chain" id="PRO_5044317825" description="Inositol 1,4,5-trisphosphate receptor-interacting protein" evidence="14">
    <location>
        <begin position="29"/>
        <end position="536"/>
    </location>
</feature>
<dbReference type="PRINTS" id="PR02107">
    <property type="entry name" value="INOS145TPRIP"/>
</dbReference>
<dbReference type="PANTHER" id="PTHR10656">
    <property type="entry name" value="CELL FATE DETERMINING PROTEIN MAB21-RELATED"/>
    <property type="match status" value="1"/>
</dbReference>
<reference evidence="16" key="5">
    <citation type="submission" date="2025-09" db="UniProtKB">
        <authorList>
            <consortium name="Ensembl"/>
        </authorList>
    </citation>
    <scope>IDENTIFICATION</scope>
</reference>
<evidence type="ECO:0000256" key="14">
    <source>
        <dbReference type="SAM" id="SignalP"/>
    </source>
</evidence>
<proteinExistence type="inferred from homology"/>
<dbReference type="InterPro" id="IPR046906">
    <property type="entry name" value="Mab-21_HhH/H2TH-like"/>
</dbReference>
<evidence type="ECO:0000313" key="16">
    <source>
        <dbReference type="Ensembl" id="ENSEEEP00000043373.2"/>
    </source>
</evidence>
<evidence type="ECO:0000259" key="15">
    <source>
        <dbReference type="Pfam" id="PF20266"/>
    </source>
</evidence>
<keyword evidence="11" id="KW-0472">Membrane</keyword>
<reference evidence="17" key="1">
    <citation type="journal article" date="2014" name="Science">
        <title>Nonhuman genetics. Genomic basis for the convergent evolution of electric organs.</title>
        <authorList>
            <person name="Gallant J.R."/>
            <person name="Traeger L.L."/>
            <person name="Volkening J.D."/>
            <person name="Moffett H."/>
            <person name="Chen P.H."/>
            <person name="Novina C.D."/>
            <person name="Phillips G.N.Jr."/>
            <person name="Anand R."/>
            <person name="Wells G.B."/>
            <person name="Pinch M."/>
            <person name="Guth R."/>
            <person name="Unguez G.A."/>
            <person name="Albert J.S."/>
            <person name="Zakon H.H."/>
            <person name="Samanta M.P."/>
            <person name="Sussman M.R."/>
        </authorList>
    </citation>
    <scope>NUCLEOTIDE SEQUENCE [LARGE SCALE GENOMIC DNA]</scope>
</reference>
<evidence type="ECO:0000256" key="10">
    <source>
        <dbReference type="ARBA" id="ARBA00023054"/>
    </source>
</evidence>
<evidence type="ECO:0000256" key="13">
    <source>
        <dbReference type="ARBA" id="ARBA00023242"/>
    </source>
</evidence>
<evidence type="ECO:0000256" key="1">
    <source>
        <dbReference type="ARBA" id="ARBA00003856"/>
    </source>
</evidence>
<evidence type="ECO:0000256" key="2">
    <source>
        <dbReference type="ARBA" id="ARBA00004251"/>
    </source>
</evidence>
<feature type="domain" description="Mab-21-like HhH/H2TH-like" evidence="15">
    <location>
        <begin position="388"/>
        <end position="459"/>
    </location>
</feature>
<keyword evidence="9" id="KW-1133">Transmembrane helix</keyword>
<keyword evidence="10" id="KW-0175">Coiled coil</keyword>
<evidence type="ECO:0000256" key="9">
    <source>
        <dbReference type="ARBA" id="ARBA00022989"/>
    </source>
</evidence>
<dbReference type="Gene3D" id="3.30.460.90">
    <property type="match status" value="1"/>
</dbReference>
<dbReference type="InterPro" id="IPR024810">
    <property type="entry name" value="MAB21L/cGLR"/>
</dbReference>
<evidence type="ECO:0000313" key="17">
    <source>
        <dbReference type="Proteomes" id="UP000314983"/>
    </source>
</evidence>
<sequence length="536" mass="61002">FGCRMEEMFLRMCVVLVSLLCLDDYTVIEKLDDDITMGMQERKHFLQEGAKLEQRETPQTGQVQTKSMQHPGSENAYTWYLWKALSLISLIRILWKFFGRGLKTSGTIFPTIDNKKFPKLFLPDHDVLSCFYEQHVQIPPNIGRRACEFVEGFVNELLEVMRRTSDKETDMQIEDFVGVGSLYELWATGKRMVCDLYVPFTAPRSYGFNFEFWKDKNVASLVAGCGKIKVMKNENTFTGCPCSSGNLDDDTLCLLHPHFEMKSTIVDAIGGPLCRENTPYLSKAQVVRWFRTAVSKAWGEISHKYEFELTFRNQAAPGALKVRFRSGKAILFNIVPVVQVKGSKVNLLSYLSSNQSSLSDIDWPISFAGCENALLQKLEKTLPYNSCHIRCLQILSFLHKQQISLTGKCGLTSYHLKTTLLYLLLVKKPIAWKCDQLAERLIDMLTFLEQGLHARKLNHALIGNPLVPNGIGLPEEFQLAKPTNLLLPLASNTESYVKTIQHLQELVRNAPVLIHEYTPPDNHKCHHNLPAISYNQ</sequence>
<dbReference type="Ensembl" id="ENSEEET00000043871.2">
    <property type="protein sequence ID" value="ENSEEEP00000043373.2"/>
    <property type="gene ID" value="ENSEEEG00000020494.2"/>
</dbReference>
<keyword evidence="7" id="KW-0812">Transmembrane</keyword>
<evidence type="ECO:0000256" key="11">
    <source>
        <dbReference type="ARBA" id="ARBA00023136"/>
    </source>
</evidence>
<reference evidence="16" key="3">
    <citation type="submission" date="2020-05" db="EMBL/GenBank/DDBJ databases">
        <title>Electrophorus electricus (electric eel) genome, fEleEle1, primary haplotype.</title>
        <authorList>
            <person name="Myers G."/>
            <person name="Meyer A."/>
            <person name="Fedrigo O."/>
            <person name="Formenti G."/>
            <person name="Rhie A."/>
            <person name="Tracey A."/>
            <person name="Sims Y."/>
            <person name="Jarvis E.D."/>
        </authorList>
    </citation>
    <scope>NUCLEOTIDE SEQUENCE [LARGE SCALE GENOMIC DNA]</scope>
</reference>
<evidence type="ECO:0000256" key="3">
    <source>
        <dbReference type="ARBA" id="ARBA00004494"/>
    </source>
</evidence>
<dbReference type="Pfam" id="PF20266">
    <property type="entry name" value="Mab-21_C"/>
    <property type="match status" value="1"/>
</dbReference>
<comment type="function">
    <text evidence="1">Enhances Ca(2+)-mediated inhibition of inositol 1,4,5-triphosphate receptor (ITPR) Ca(2+) release.</text>
</comment>
<evidence type="ECO:0000256" key="12">
    <source>
        <dbReference type="ARBA" id="ARBA00023180"/>
    </source>
</evidence>
<dbReference type="SMART" id="SM01265">
    <property type="entry name" value="Mab-21"/>
    <property type="match status" value="1"/>
</dbReference>
<accession>A0A4W4H454</accession>
<dbReference type="Proteomes" id="UP000314983">
    <property type="component" value="Chromosome 16"/>
</dbReference>
<dbReference type="GO" id="GO:0005886">
    <property type="term" value="C:plasma membrane"/>
    <property type="evidence" value="ECO:0007669"/>
    <property type="project" value="UniProtKB-SubCell"/>
</dbReference>
<evidence type="ECO:0000256" key="4">
    <source>
        <dbReference type="ARBA" id="ARBA00005554"/>
    </source>
</evidence>
<organism evidence="16 17">
    <name type="scientific">Electrophorus electricus</name>
    <name type="common">Electric eel</name>
    <name type="synonym">Gymnotus electricus</name>
    <dbReference type="NCBI Taxonomy" id="8005"/>
    <lineage>
        <taxon>Eukaryota</taxon>
        <taxon>Metazoa</taxon>
        <taxon>Chordata</taxon>
        <taxon>Craniata</taxon>
        <taxon>Vertebrata</taxon>
        <taxon>Euteleostomi</taxon>
        <taxon>Actinopterygii</taxon>
        <taxon>Neopterygii</taxon>
        <taxon>Teleostei</taxon>
        <taxon>Ostariophysi</taxon>
        <taxon>Gymnotiformes</taxon>
        <taxon>Gymnotoidei</taxon>
        <taxon>Gymnotidae</taxon>
        <taxon>Electrophorus</taxon>
    </lineage>
</organism>